<evidence type="ECO:0000313" key="2">
    <source>
        <dbReference type="EMBL" id="KAK4211750.1"/>
    </source>
</evidence>
<dbReference type="InterPro" id="IPR036291">
    <property type="entry name" value="NAD(P)-bd_dom_sf"/>
</dbReference>
<protein>
    <submittedName>
        <fullName evidence="2">Short-chain dehydrogenase/reductase SDR</fullName>
    </submittedName>
</protein>
<gene>
    <name evidence="2" type="ORF">QBC37DRAFT_289525</name>
</gene>
<dbReference type="Gene3D" id="3.40.50.720">
    <property type="entry name" value="NAD(P)-binding Rossmann-like Domain"/>
    <property type="match status" value="1"/>
</dbReference>
<dbReference type="Proteomes" id="UP001301769">
    <property type="component" value="Unassembled WGS sequence"/>
</dbReference>
<keyword evidence="1" id="KW-0560">Oxidoreductase</keyword>
<proteinExistence type="predicted"/>
<dbReference type="PRINTS" id="PR00081">
    <property type="entry name" value="GDHRDH"/>
</dbReference>
<dbReference type="Pfam" id="PF00106">
    <property type="entry name" value="adh_short"/>
    <property type="match status" value="1"/>
</dbReference>
<organism evidence="2 3">
    <name type="scientific">Rhypophila decipiens</name>
    <dbReference type="NCBI Taxonomy" id="261697"/>
    <lineage>
        <taxon>Eukaryota</taxon>
        <taxon>Fungi</taxon>
        <taxon>Dikarya</taxon>
        <taxon>Ascomycota</taxon>
        <taxon>Pezizomycotina</taxon>
        <taxon>Sordariomycetes</taxon>
        <taxon>Sordariomycetidae</taxon>
        <taxon>Sordariales</taxon>
        <taxon>Naviculisporaceae</taxon>
        <taxon>Rhypophila</taxon>
    </lineage>
</organism>
<dbReference type="PANTHER" id="PTHR43157">
    <property type="entry name" value="PHOSPHATIDYLINOSITOL-GLYCAN BIOSYNTHESIS CLASS F PROTEIN-RELATED"/>
    <property type="match status" value="1"/>
</dbReference>
<evidence type="ECO:0000256" key="1">
    <source>
        <dbReference type="ARBA" id="ARBA00023002"/>
    </source>
</evidence>
<dbReference type="PANTHER" id="PTHR43157:SF31">
    <property type="entry name" value="PHOSPHATIDYLINOSITOL-GLYCAN BIOSYNTHESIS CLASS F PROTEIN"/>
    <property type="match status" value="1"/>
</dbReference>
<dbReference type="AlphaFoldDB" id="A0AAN7B8A3"/>
<sequence>MTTFDPTKFELTPEQQASIPRFLRQQITAKPRSVTKQDVDLKGKTAIVTGSNTGVGLETARQLLDLGISRLILAVRNVEKGTAAKTDLADGRDLTDSNNTIEVWQLDMADYDSIRAFAARAGKELTRLDIVVLNAGIGPIARIFNERTGHDEVIQVNYLSTALLAILLLPVLKRSKQVTGSVGRLTVVASELAAVTKFKEATTSPPPVSILAALDDKNTKVDMLDRMMVSKLLQQFFVVKIATVVSPDVAIINSVSPGSVYGTEFNRDRKGTVAGAVAGVVMKLMANPPPVGARMITDAAVLHGEETHGQFLSFQNIVPMPLIIYQPEGERILEQLWKETLAELSFAGVNVILRQLTD</sequence>
<comment type="caution">
    <text evidence="2">The sequence shown here is derived from an EMBL/GenBank/DDBJ whole genome shotgun (WGS) entry which is preliminary data.</text>
</comment>
<dbReference type="SUPFAM" id="SSF51735">
    <property type="entry name" value="NAD(P)-binding Rossmann-fold domains"/>
    <property type="match status" value="1"/>
</dbReference>
<keyword evidence="3" id="KW-1185">Reference proteome</keyword>
<evidence type="ECO:0000313" key="3">
    <source>
        <dbReference type="Proteomes" id="UP001301769"/>
    </source>
</evidence>
<dbReference type="InterPro" id="IPR002347">
    <property type="entry name" value="SDR_fam"/>
</dbReference>
<accession>A0AAN7B8A3</accession>
<name>A0AAN7B8A3_9PEZI</name>
<reference evidence="2" key="1">
    <citation type="journal article" date="2023" name="Mol. Phylogenet. Evol.">
        <title>Genome-scale phylogeny and comparative genomics of the fungal order Sordariales.</title>
        <authorList>
            <person name="Hensen N."/>
            <person name="Bonometti L."/>
            <person name="Westerberg I."/>
            <person name="Brannstrom I.O."/>
            <person name="Guillou S."/>
            <person name="Cros-Aarteil S."/>
            <person name="Calhoun S."/>
            <person name="Haridas S."/>
            <person name="Kuo A."/>
            <person name="Mondo S."/>
            <person name="Pangilinan J."/>
            <person name="Riley R."/>
            <person name="LaButti K."/>
            <person name="Andreopoulos B."/>
            <person name="Lipzen A."/>
            <person name="Chen C."/>
            <person name="Yan M."/>
            <person name="Daum C."/>
            <person name="Ng V."/>
            <person name="Clum A."/>
            <person name="Steindorff A."/>
            <person name="Ohm R.A."/>
            <person name="Martin F."/>
            <person name="Silar P."/>
            <person name="Natvig D.O."/>
            <person name="Lalanne C."/>
            <person name="Gautier V."/>
            <person name="Ament-Velasquez S.L."/>
            <person name="Kruys A."/>
            <person name="Hutchinson M.I."/>
            <person name="Powell A.J."/>
            <person name="Barry K."/>
            <person name="Miller A.N."/>
            <person name="Grigoriev I.V."/>
            <person name="Debuchy R."/>
            <person name="Gladieux P."/>
            <person name="Hiltunen Thoren M."/>
            <person name="Johannesson H."/>
        </authorList>
    </citation>
    <scope>NUCLEOTIDE SEQUENCE</scope>
    <source>
        <strain evidence="2">PSN293</strain>
    </source>
</reference>
<reference evidence="2" key="2">
    <citation type="submission" date="2023-05" db="EMBL/GenBank/DDBJ databases">
        <authorList>
            <consortium name="Lawrence Berkeley National Laboratory"/>
            <person name="Steindorff A."/>
            <person name="Hensen N."/>
            <person name="Bonometti L."/>
            <person name="Westerberg I."/>
            <person name="Brannstrom I.O."/>
            <person name="Guillou S."/>
            <person name="Cros-Aarteil S."/>
            <person name="Calhoun S."/>
            <person name="Haridas S."/>
            <person name="Kuo A."/>
            <person name="Mondo S."/>
            <person name="Pangilinan J."/>
            <person name="Riley R."/>
            <person name="Labutti K."/>
            <person name="Andreopoulos B."/>
            <person name="Lipzen A."/>
            <person name="Chen C."/>
            <person name="Yanf M."/>
            <person name="Daum C."/>
            <person name="Ng V."/>
            <person name="Clum A."/>
            <person name="Ohm R."/>
            <person name="Martin F."/>
            <person name="Silar P."/>
            <person name="Natvig D."/>
            <person name="Lalanne C."/>
            <person name="Gautier V."/>
            <person name="Ament-Velasquez S.L."/>
            <person name="Kruys A."/>
            <person name="Hutchinson M.I."/>
            <person name="Powell A.J."/>
            <person name="Barry K."/>
            <person name="Miller A.N."/>
            <person name="Grigoriev I.V."/>
            <person name="Debuchy R."/>
            <person name="Gladieux P."/>
            <person name="Thoren M.H."/>
            <person name="Johannesson H."/>
        </authorList>
    </citation>
    <scope>NUCLEOTIDE SEQUENCE</scope>
    <source>
        <strain evidence="2">PSN293</strain>
    </source>
</reference>
<dbReference type="GO" id="GO:0016491">
    <property type="term" value="F:oxidoreductase activity"/>
    <property type="evidence" value="ECO:0007669"/>
    <property type="project" value="UniProtKB-KW"/>
</dbReference>
<dbReference type="EMBL" id="MU858141">
    <property type="protein sequence ID" value="KAK4211750.1"/>
    <property type="molecule type" value="Genomic_DNA"/>
</dbReference>